<proteinExistence type="inferred from homology"/>
<evidence type="ECO:0000256" key="3">
    <source>
        <dbReference type="ARBA" id="ARBA00022840"/>
    </source>
</evidence>
<keyword evidence="2" id="KW-0547">Nucleotide-binding</keyword>
<reference evidence="4" key="1">
    <citation type="submission" date="2022-11" db="EMBL/GenBank/DDBJ databases">
        <title>Centuries of genome instability and evolution in soft-shell clam transmissible cancer (bioRxiv).</title>
        <authorList>
            <person name="Hart S.F.M."/>
            <person name="Yonemitsu M.A."/>
            <person name="Giersch R.M."/>
            <person name="Beal B.F."/>
            <person name="Arriagada G."/>
            <person name="Davis B.W."/>
            <person name="Ostrander E.A."/>
            <person name="Goff S.P."/>
            <person name="Metzger M.J."/>
        </authorList>
    </citation>
    <scope>NUCLEOTIDE SEQUENCE</scope>
    <source>
        <strain evidence="4">MELC-2E11</strain>
        <tissue evidence="4">Siphon/mantle</tissue>
    </source>
</reference>
<dbReference type="Proteomes" id="UP001164746">
    <property type="component" value="Chromosome 14"/>
</dbReference>
<dbReference type="Gene3D" id="3.30.30.30">
    <property type="match status" value="1"/>
</dbReference>
<gene>
    <name evidence="4" type="ORF">MAR_010663</name>
</gene>
<sequence>MSAAYGVHFGCSSACLAVNRAVGQAAKQGMIRNLQNTVCHVKQILGRRFDDPVLDKNGDPMYEVDYKESRKMFTPSHIAVTIYKKMLETAQSHGGLSGSQDSVLAVPPHFTAEQKKAISSAANQAGFNILRLINEPSAAVLAYDIGQTDSHYSGCVLVFRLGGVSAETSVVKVHNGMYQLVATVTEVALGGDRCTDALASFLIAEFKRQSRCDISDNKRALAKLHHAAETCKHTLSKMENALCAVDSLYDGLDFNTKVILCGGGCNMPLLQKAVADMFSHCDILNSINPEEVIAIGAAKQAGLLSDLEDEDIKLNNEDRHIDCISKPICIKCLSETGPELVPVFSELAPLHSRKHLDFNLPEKQTSFCLEVCEGSKVDDVVLLAKIVMKDLPEGAKVNSTFHLRRDGHLHITCTESTTNKTESVTVEPS</sequence>
<evidence type="ECO:0000256" key="1">
    <source>
        <dbReference type="ARBA" id="ARBA00007381"/>
    </source>
</evidence>
<dbReference type="Gene3D" id="3.30.420.40">
    <property type="match status" value="4"/>
</dbReference>
<name>A0ABY7FUK0_MYAAR</name>
<dbReference type="SUPFAM" id="SSF100920">
    <property type="entry name" value="Heat shock protein 70kD (HSP70), peptide-binding domain"/>
    <property type="match status" value="1"/>
</dbReference>
<dbReference type="InterPro" id="IPR043129">
    <property type="entry name" value="ATPase_NBD"/>
</dbReference>
<protein>
    <submittedName>
        <fullName evidence="4">HSP7E-like protein</fullName>
    </submittedName>
</protein>
<accession>A0ABY7FUK0</accession>
<dbReference type="InterPro" id="IPR013126">
    <property type="entry name" value="Hsp_70_fam"/>
</dbReference>
<dbReference type="EMBL" id="CP111025">
    <property type="protein sequence ID" value="WAR24959.1"/>
    <property type="molecule type" value="Genomic_DNA"/>
</dbReference>
<keyword evidence="5" id="KW-1185">Reference proteome</keyword>
<dbReference type="PANTHER" id="PTHR19375">
    <property type="entry name" value="HEAT SHOCK PROTEIN 70KDA"/>
    <property type="match status" value="1"/>
</dbReference>
<dbReference type="PRINTS" id="PR00301">
    <property type="entry name" value="HEATSHOCK70"/>
</dbReference>
<dbReference type="Gene3D" id="3.90.640.10">
    <property type="entry name" value="Actin, Chain A, domain 4"/>
    <property type="match status" value="1"/>
</dbReference>
<evidence type="ECO:0000256" key="2">
    <source>
        <dbReference type="ARBA" id="ARBA00022741"/>
    </source>
</evidence>
<dbReference type="Gene3D" id="2.60.34.10">
    <property type="entry name" value="Substrate Binding Domain Of DNAk, Chain A, domain 1"/>
    <property type="match status" value="1"/>
</dbReference>
<evidence type="ECO:0000313" key="5">
    <source>
        <dbReference type="Proteomes" id="UP001164746"/>
    </source>
</evidence>
<organism evidence="4 5">
    <name type="scientific">Mya arenaria</name>
    <name type="common">Soft-shell clam</name>
    <dbReference type="NCBI Taxonomy" id="6604"/>
    <lineage>
        <taxon>Eukaryota</taxon>
        <taxon>Metazoa</taxon>
        <taxon>Spiralia</taxon>
        <taxon>Lophotrochozoa</taxon>
        <taxon>Mollusca</taxon>
        <taxon>Bivalvia</taxon>
        <taxon>Autobranchia</taxon>
        <taxon>Heteroconchia</taxon>
        <taxon>Euheterodonta</taxon>
        <taxon>Imparidentia</taxon>
        <taxon>Neoheterodontei</taxon>
        <taxon>Myida</taxon>
        <taxon>Myoidea</taxon>
        <taxon>Myidae</taxon>
        <taxon>Mya</taxon>
    </lineage>
</organism>
<keyword evidence="3" id="KW-0067">ATP-binding</keyword>
<comment type="similarity">
    <text evidence="1">Belongs to the heat shock protein 70 family.</text>
</comment>
<evidence type="ECO:0000313" key="4">
    <source>
        <dbReference type="EMBL" id="WAR24959.1"/>
    </source>
</evidence>
<dbReference type="SUPFAM" id="SSF53067">
    <property type="entry name" value="Actin-like ATPase domain"/>
    <property type="match status" value="2"/>
</dbReference>
<dbReference type="Pfam" id="PF00012">
    <property type="entry name" value="HSP70"/>
    <property type="match status" value="2"/>
</dbReference>
<dbReference type="InterPro" id="IPR029047">
    <property type="entry name" value="HSP70_peptide-bd_sf"/>
</dbReference>